<dbReference type="EMBL" id="BARS01005017">
    <property type="protein sequence ID" value="GAF67815.1"/>
    <property type="molecule type" value="Genomic_DNA"/>
</dbReference>
<gene>
    <name evidence="2" type="ORF">S01H1_09822</name>
</gene>
<name>X0SVH5_9ZZZZ</name>
<sequence>MAKLANYSLVGVGEMSAETTLISTGYISLADVGILHRKGAVGNIVGQFLI</sequence>
<reference evidence="2" key="1">
    <citation type="journal article" date="2014" name="Front. Microbiol.">
        <title>High frequency of phylogenetically diverse reductive dehalogenase-homologous genes in deep subseafloor sedimentary metagenomes.</title>
        <authorList>
            <person name="Kawai M."/>
            <person name="Futagami T."/>
            <person name="Toyoda A."/>
            <person name="Takaki Y."/>
            <person name="Nishi S."/>
            <person name="Hori S."/>
            <person name="Arai W."/>
            <person name="Tsubouchi T."/>
            <person name="Morono Y."/>
            <person name="Uchiyama I."/>
            <person name="Ito T."/>
            <person name="Fujiyama A."/>
            <person name="Inagaki F."/>
            <person name="Takami H."/>
        </authorList>
    </citation>
    <scope>NUCLEOTIDE SEQUENCE</scope>
    <source>
        <strain evidence="2">Expedition CK06-06</strain>
    </source>
</reference>
<protein>
    <recommendedName>
        <fullName evidence="1">Sugar-binding domain-containing protein</fullName>
    </recommendedName>
</protein>
<evidence type="ECO:0000313" key="2">
    <source>
        <dbReference type="EMBL" id="GAF67815.1"/>
    </source>
</evidence>
<dbReference type="GO" id="GO:0030246">
    <property type="term" value="F:carbohydrate binding"/>
    <property type="evidence" value="ECO:0007669"/>
    <property type="project" value="InterPro"/>
</dbReference>
<proteinExistence type="predicted"/>
<feature type="domain" description="Sugar-binding" evidence="1">
    <location>
        <begin position="2"/>
        <end position="48"/>
    </location>
</feature>
<dbReference type="InterPro" id="IPR007324">
    <property type="entry name" value="Sugar-bd_dom_put"/>
</dbReference>
<dbReference type="AlphaFoldDB" id="X0SVH5"/>
<dbReference type="Gene3D" id="3.40.50.1360">
    <property type="match status" value="1"/>
</dbReference>
<evidence type="ECO:0000259" key="1">
    <source>
        <dbReference type="Pfam" id="PF04198"/>
    </source>
</evidence>
<accession>X0SVH5</accession>
<organism evidence="2">
    <name type="scientific">marine sediment metagenome</name>
    <dbReference type="NCBI Taxonomy" id="412755"/>
    <lineage>
        <taxon>unclassified sequences</taxon>
        <taxon>metagenomes</taxon>
        <taxon>ecological metagenomes</taxon>
    </lineage>
</organism>
<dbReference type="Pfam" id="PF04198">
    <property type="entry name" value="Sugar-bind"/>
    <property type="match status" value="1"/>
</dbReference>
<comment type="caution">
    <text evidence="2">The sequence shown here is derived from an EMBL/GenBank/DDBJ whole genome shotgun (WGS) entry which is preliminary data.</text>
</comment>
<dbReference type="InterPro" id="IPR037171">
    <property type="entry name" value="NagB/RpiA_transferase-like"/>
</dbReference>
<dbReference type="SUPFAM" id="SSF100950">
    <property type="entry name" value="NagB/RpiA/CoA transferase-like"/>
    <property type="match status" value="1"/>
</dbReference>